<accession>A0A8J2N7E4</accession>
<proteinExistence type="inferred from homology"/>
<organism evidence="8 9">
    <name type="scientific">Alternaria atra</name>
    <dbReference type="NCBI Taxonomy" id="119953"/>
    <lineage>
        <taxon>Eukaryota</taxon>
        <taxon>Fungi</taxon>
        <taxon>Dikarya</taxon>
        <taxon>Ascomycota</taxon>
        <taxon>Pezizomycotina</taxon>
        <taxon>Dothideomycetes</taxon>
        <taxon>Pleosporomycetidae</taxon>
        <taxon>Pleosporales</taxon>
        <taxon>Pleosporineae</taxon>
        <taxon>Pleosporaceae</taxon>
        <taxon>Alternaria</taxon>
        <taxon>Alternaria sect. Ulocladioides</taxon>
    </lineage>
</organism>
<dbReference type="PANTHER" id="PTHR33048">
    <property type="entry name" value="PTH11-LIKE INTEGRAL MEMBRANE PROTEIN (AFU_ORTHOLOGUE AFUA_5G11245)"/>
    <property type="match status" value="1"/>
</dbReference>
<comment type="subcellular location">
    <subcellularLocation>
        <location evidence="1">Membrane</location>
        <topology evidence="1">Multi-pass membrane protein</topology>
    </subcellularLocation>
</comment>
<dbReference type="GeneID" id="67019219"/>
<keyword evidence="3 6" id="KW-1133">Transmembrane helix</keyword>
<feature type="transmembrane region" description="Helical" evidence="6">
    <location>
        <begin position="12"/>
        <end position="29"/>
    </location>
</feature>
<dbReference type="OrthoDB" id="3903189at2759"/>
<feature type="transmembrane region" description="Helical" evidence="6">
    <location>
        <begin position="244"/>
        <end position="266"/>
    </location>
</feature>
<evidence type="ECO:0000313" key="9">
    <source>
        <dbReference type="Proteomes" id="UP000676310"/>
    </source>
</evidence>
<dbReference type="EMBL" id="CAJRGZ010000022">
    <property type="protein sequence ID" value="CAG5170846.1"/>
    <property type="molecule type" value="Genomic_DNA"/>
</dbReference>
<evidence type="ECO:0000256" key="6">
    <source>
        <dbReference type="SAM" id="Phobius"/>
    </source>
</evidence>
<dbReference type="Proteomes" id="UP000676310">
    <property type="component" value="Unassembled WGS sequence"/>
</dbReference>
<keyword evidence="9" id="KW-1185">Reference proteome</keyword>
<evidence type="ECO:0000256" key="1">
    <source>
        <dbReference type="ARBA" id="ARBA00004141"/>
    </source>
</evidence>
<dbReference type="Pfam" id="PF20684">
    <property type="entry name" value="Fung_rhodopsin"/>
    <property type="match status" value="1"/>
</dbReference>
<name>A0A8J2N7E4_9PLEO</name>
<evidence type="ECO:0000256" key="5">
    <source>
        <dbReference type="ARBA" id="ARBA00038359"/>
    </source>
</evidence>
<dbReference type="InterPro" id="IPR049326">
    <property type="entry name" value="Rhodopsin_dom_fungi"/>
</dbReference>
<evidence type="ECO:0000259" key="7">
    <source>
        <dbReference type="Pfam" id="PF20684"/>
    </source>
</evidence>
<keyword evidence="4 6" id="KW-0472">Membrane</keyword>
<dbReference type="InterPro" id="IPR052337">
    <property type="entry name" value="SAT4-like"/>
</dbReference>
<feature type="transmembrane region" description="Helical" evidence="6">
    <location>
        <begin position="178"/>
        <end position="198"/>
    </location>
</feature>
<protein>
    <recommendedName>
        <fullName evidence="7">Rhodopsin domain-containing protein</fullName>
    </recommendedName>
</protein>
<reference evidence="8" key="1">
    <citation type="submission" date="2021-05" db="EMBL/GenBank/DDBJ databases">
        <authorList>
            <person name="Stam R."/>
        </authorList>
    </citation>
    <scope>NUCLEOTIDE SEQUENCE</scope>
    <source>
        <strain evidence="8">CS162</strain>
    </source>
</reference>
<feature type="transmembrane region" description="Helical" evidence="6">
    <location>
        <begin position="107"/>
        <end position="124"/>
    </location>
</feature>
<gene>
    <name evidence="8" type="ORF">ALTATR162_LOCUS7240</name>
</gene>
<evidence type="ECO:0000256" key="3">
    <source>
        <dbReference type="ARBA" id="ARBA00022989"/>
    </source>
</evidence>
<evidence type="ECO:0000256" key="4">
    <source>
        <dbReference type="ARBA" id="ARBA00023136"/>
    </source>
</evidence>
<keyword evidence="2 6" id="KW-0812">Transmembrane</keyword>
<feature type="transmembrane region" description="Helical" evidence="6">
    <location>
        <begin position="45"/>
        <end position="66"/>
    </location>
</feature>
<feature type="transmembrane region" description="Helical" evidence="6">
    <location>
        <begin position="136"/>
        <end position="158"/>
    </location>
</feature>
<dbReference type="PANTHER" id="PTHR33048:SF149">
    <property type="entry name" value="UBID FAMILY DECARBOXYLASE"/>
    <property type="match status" value="1"/>
</dbReference>
<comment type="caution">
    <text evidence="8">The sequence shown here is derived from an EMBL/GenBank/DDBJ whole genome shotgun (WGS) entry which is preliminary data.</text>
</comment>
<evidence type="ECO:0000256" key="2">
    <source>
        <dbReference type="ARBA" id="ARBA00022692"/>
    </source>
</evidence>
<evidence type="ECO:0000313" key="8">
    <source>
        <dbReference type="EMBL" id="CAG5170846.1"/>
    </source>
</evidence>
<dbReference type="RefSeq" id="XP_043170803.1">
    <property type="nucleotide sequence ID" value="XM_043314868.1"/>
</dbReference>
<feature type="transmembrane region" description="Helical" evidence="6">
    <location>
        <begin position="210"/>
        <end position="232"/>
    </location>
</feature>
<sequence>MSDFPEQLASQSWTLYGIGMVVIVLRTFARWRRVRGLSGFAADDWIMVTAVPLFYTGLIVCLNIIATGGGSNLFPPEQFSTFTREEIDERIKGSKIVVVSEQCMLNVIWSLKACMLFMFARMLTGTTNMKWIKATALWIVVGWFGVEIAFFSACRPFVGYWAVPPPNPQCTTLEHFAIVQATFNLSSDVLIIAVPIPMIMSLSLPLKQKVVLGILFSMGTFVIVAAILTKIYNLSDVYATTYMLWYTREASVAVYVANLPGIWPLLREHVRFLREHTGSYATRQSKLPGYGSQGYGNMFRSKHQSRVRTFTNFGSDDVELACDINPGAKSMHTSEKQILGSENPFMGGEDTQEPDEMPSAMGVGSGWKGMNGVAGMGVQVDTEVEIQSDRWMGSRLELAQSRMVRCEGPGA</sequence>
<comment type="similarity">
    <text evidence="5">Belongs to the SAT4 family.</text>
</comment>
<dbReference type="GO" id="GO:0016020">
    <property type="term" value="C:membrane"/>
    <property type="evidence" value="ECO:0007669"/>
    <property type="project" value="UniProtKB-SubCell"/>
</dbReference>
<dbReference type="AlphaFoldDB" id="A0A8J2N7E4"/>
<feature type="domain" description="Rhodopsin" evidence="7">
    <location>
        <begin position="26"/>
        <end position="267"/>
    </location>
</feature>